<dbReference type="SMART" id="SM00271">
    <property type="entry name" value="DnaJ"/>
    <property type="match status" value="1"/>
</dbReference>
<evidence type="ECO:0000313" key="10">
    <source>
        <dbReference type="Proteomes" id="UP000654370"/>
    </source>
</evidence>
<evidence type="ECO:0000256" key="6">
    <source>
        <dbReference type="ARBA" id="ARBA00023004"/>
    </source>
</evidence>
<proteinExistence type="inferred from homology"/>
<evidence type="ECO:0000313" key="9">
    <source>
        <dbReference type="EMBL" id="KAG2186324.1"/>
    </source>
</evidence>
<dbReference type="CDD" id="cd06257">
    <property type="entry name" value="DnaJ"/>
    <property type="match status" value="1"/>
</dbReference>
<dbReference type="InterPro" id="IPR001623">
    <property type="entry name" value="DnaJ_domain"/>
</dbReference>
<evidence type="ECO:0000256" key="1">
    <source>
        <dbReference type="ARBA" id="ARBA00003474"/>
    </source>
</evidence>
<comment type="similarity">
    <text evidence="2">Belongs to the DPH4 family.</text>
</comment>
<dbReference type="GO" id="GO:0008198">
    <property type="term" value="F:ferrous iron binding"/>
    <property type="evidence" value="ECO:0007669"/>
    <property type="project" value="TreeGrafter"/>
</dbReference>
<keyword evidence="5" id="KW-0862">Zinc</keyword>
<dbReference type="InterPro" id="IPR036869">
    <property type="entry name" value="J_dom_sf"/>
</dbReference>
<evidence type="ECO:0000259" key="8">
    <source>
        <dbReference type="PROSITE" id="PS51074"/>
    </source>
</evidence>
<dbReference type="EMBL" id="JAEPQZ010000001">
    <property type="protein sequence ID" value="KAG2186324.1"/>
    <property type="molecule type" value="Genomic_DNA"/>
</dbReference>
<dbReference type="SUPFAM" id="SSF144217">
    <property type="entry name" value="CSL zinc finger"/>
    <property type="match status" value="1"/>
</dbReference>
<dbReference type="Proteomes" id="UP000654370">
    <property type="component" value="Unassembled WGS sequence"/>
</dbReference>
<dbReference type="PANTHER" id="PTHR45255:SF1">
    <property type="entry name" value="DNAJ HOMOLOG SUBFAMILY C MEMBER 24"/>
    <property type="match status" value="1"/>
</dbReference>
<keyword evidence="6" id="KW-0408">Iron</keyword>
<dbReference type="OrthoDB" id="445556at2759"/>
<evidence type="ECO:0000256" key="3">
    <source>
        <dbReference type="ARBA" id="ARBA00021797"/>
    </source>
</evidence>
<sequence length="147" mass="16605">MAMNLSNESFYDILGVSQKASTSEIKQSFQKLVLQHHPDKQAPSLSADEEHIHQLLKAWKVLRDPESRRAYDQVIKSQQLKQGAVINEDVDLDDMDYDEETGSFSLPCRCSGVYTICETDMELGVNTASCDNCSLIIRVLYDVVEDD</sequence>
<dbReference type="Pfam" id="PF00226">
    <property type="entry name" value="DnaJ"/>
    <property type="match status" value="1"/>
</dbReference>
<keyword evidence="10" id="KW-1185">Reference proteome</keyword>
<keyword evidence="4" id="KW-0479">Metal-binding</keyword>
<dbReference type="Pfam" id="PF05207">
    <property type="entry name" value="Zn_ribbon_CSL"/>
    <property type="match status" value="1"/>
</dbReference>
<dbReference type="InterPro" id="IPR007872">
    <property type="entry name" value="DPH_MB_dom"/>
</dbReference>
<feature type="domain" description="J" evidence="7">
    <location>
        <begin position="9"/>
        <end position="75"/>
    </location>
</feature>
<comment type="caution">
    <text evidence="9">The sequence shown here is derived from an EMBL/GenBank/DDBJ whole genome shotgun (WGS) entry which is preliminary data.</text>
</comment>
<dbReference type="SUPFAM" id="SSF46565">
    <property type="entry name" value="Chaperone J-domain"/>
    <property type="match status" value="1"/>
</dbReference>
<evidence type="ECO:0000256" key="2">
    <source>
        <dbReference type="ARBA" id="ARBA00006169"/>
    </source>
</evidence>
<dbReference type="InterPro" id="IPR036671">
    <property type="entry name" value="DPH_MB_sf"/>
</dbReference>
<organism evidence="9 10">
    <name type="scientific">Mortierella isabellina</name>
    <name type="common">Filamentous fungus</name>
    <name type="synonym">Umbelopsis isabellina</name>
    <dbReference type="NCBI Taxonomy" id="91625"/>
    <lineage>
        <taxon>Eukaryota</taxon>
        <taxon>Fungi</taxon>
        <taxon>Fungi incertae sedis</taxon>
        <taxon>Mucoromycota</taxon>
        <taxon>Mucoromycotina</taxon>
        <taxon>Umbelopsidomycetes</taxon>
        <taxon>Umbelopsidales</taxon>
        <taxon>Umbelopsidaceae</taxon>
        <taxon>Umbelopsis</taxon>
    </lineage>
</organism>
<accession>A0A8H7UPJ8</accession>
<dbReference type="AlphaFoldDB" id="A0A8H7UPJ8"/>
<dbReference type="Gene3D" id="1.10.287.110">
    <property type="entry name" value="DnaJ domain"/>
    <property type="match status" value="1"/>
</dbReference>
<comment type="function">
    <text evidence="1">Required for the first step of diphthamide biosynthesis, the transfer of 3-amino-3-carboxypropyl from S-adenosyl-L-methionine to a histidine residue. Diphthamide is a post-translational modification of histidine which occurs in elongation factor 2.</text>
</comment>
<evidence type="ECO:0000259" key="7">
    <source>
        <dbReference type="PROSITE" id="PS50076"/>
    </source>
</evidence>
<dbReference type="PRINTS" id="PR00625">
    <property type="entry name" value="JDOMAIN"/>
</dbReference>
<feature type="domain" description="DPH-type MB" evidence="8">
    <location>
        <begin position="86"/>
        <end position="142"/>
    </location>
</feature>
<dbReference type="GO" id="GO:0001671">
    <property type="term" value="F:ATPase activator activity"/>
    <property type="evidence" value="ECO:0007669"/>
    <property type="project" value="TreeGrafter"/>
</dbReference>
<evidence type="ECO:0000256" key="5">
    <source>
        <dbReference type="ARBA" id="ARBA00022833"/>
    </source>
</evidence>
<name>A0A8H7UPJ8_MORIS</name>
<dbReference type="PROSITE" id="PS51074">
    <property type="entry name" value="DPH_MB"/>
    <property type="match status" value="1"/>
</dbReference>
<dbReference type="Gene3D" id="3.10.660.10">
    <property type="entry name" value="DPH Zinc finger"/>
    <property type="match status" value="1"/>
</dbReference>
<dbReference type="PANTHER" id="PTHR45255">
    <property type="entry name" value="DNAJ HOMOLOG SUBFAMILY C MEMBER 24"/>
    <property type="match status" value="1"/>
</dbReference>
<dbReference type="PROSITE" id="PS50076">
    <property type="entry name" value="DNAJ_2"/>
    <property type="match status" value="1"/>
</dbReference>
<gene>
    <name evidence="9" type="ORF">INT43_002762</name>
</gene>
<reference evidence="9" key="1">
    <citation type="submission" date="2020-12" db="EMBL/GenBank/DDBJ databases">
        <title>Metabolic potential, ecology and presence of endohyphal bacteria is reflected in genomic diversity of Mucoromycotina.</title>
        <authorList>
            <person name="Muszewska A."/>
            <person name="Okrasinska A."/>
            <person name="Steczkiewicz K."/>
            <person name="Drgas O."/>
            <person name="Orlowska M."/>
            <person name="Perlinska-Lenart U."/>
            <person name="Aleksandrzak-Piekarczyk T."/>
            <person name="Szatraj K."/>
            <person name="Zielenkiewicz U."/>
            <person name="Pilsyk S."/>
            <person name="Malc E."/>
            <person name="Mieczkowski P."/>
            <person name="Kruszewska J.S."/>
            <person name="Biernat P."/>
            <person name="Pawlowska J."/>
        </authorList>
    </citation>
    <scope>NUCLEOTIDE SEQUENCE</scope>
    <source>
        <strain evidence="9">WA0000067209</strain>
    </source>
</reference>
<protein>
    <recommendedName>
        <fullName evidence="3">Diphthamide biosynthesis protein 4</fullName>
    </recommendedName>
</protein>
<evidence type="ECO:0000256" key="4">
    <source>
        <dbReference type="ARBA" id="ARBA00022723"/>
    </source>
</evidence>